<dbReference type="GO" id="GO:0042597">
    <property type="term" value="C:periplasmic space"/>
    <property type="evidence" value="ECO:0007669"/>
    <property type="project" value="UniProtKB-SubCell"/>
</dbReference>
<keyword evidence="6" id="KW-1185">Reference proteome</keyword>
<comment type="similarity">
    <text evidence="2">Belongs to the bacterial solute-binding protein SsuA/TauA family.</text>
</comment>
<dbReference type="SUPFAM" id="SSF53850">
    <property type="entry name" value="Periplasmic binding protein-like II"/>
    <property type="match status" value="1"/>
</dbReference>
<evidence type="ECO:0000256" key="3">
    <source>
        <dbReference type="ARBA" id="ARBA00022729"/>
    </source>
</evidence>
<dbReference type="EMBL" id="CP031165">
    <property type="protein sequence ID" value="AXV06631.1"/>
    <property type="molecule type" value="Genomic_DNA"/>
</dbReference>
<dbReference type="KEGG" id="euz:DVS28_a1946"/>
<dbReference type="Gene3D" id="3.40.190.10">
    <property type="entry name" value="Periplasmic binding protein-like II"/>
    <property type="match status" value="2"/>
</dbReference>
<evidence type="ECO:0000256" key="1">
    <source>
        <dbReference type="ARBA" id="ARBA00004418"/>
    </source>
</evidence>
<evidence type="ECO:0000256" key="2">
    <source>
        <dbReference type="ARBA" id="ARBA00010742"/>
    </source>
</evidence>
<protein>
    <recommendedName>
        <fullName evidence="4">SsuA/THI5-like domain-containing protein</fullName>
    </recommendedName>
</protein>
<sequence>MQRSVSAPMIAYAQENGLLDAYGIDLEVVENTNPTTMYQEFVSGRYDVNLGDPIAHAAMAADGAPIRVLGGFNANLTWLVGTEDMEWTGPESLAGRRVAVLQGAGGYLLIRAALRQFHDFDIEEEAETVGAQSPPDALSQVMAGAADVGASFEVSISNAIVTNPEAGLVPVYNPNEDFAEFTDGETPWQTVLSFRDDQGADADTVQCLFLAFQEAAEALNDDVDLLDRLAVEHIGVEEGVYREAVESGRYVYDVRPMGEDIANDIRAMLEMREADDSYQGGEVPDSFYEGLTG</sequence>
<feature type="domain" description="SsuA/THI5-like" evidence="4">
    <location>
        <begin position="10"/>
        <end position="149"/>
    </location>
</feature>
<name>A0A346XWN4_9ACTN</name>
<evidence type="ECO:0000313" key="5">
    <source>
        <dbReference type="EMBL" id="AXV06631.1"/>
    </source>
</evidence>
<comment type="subcellular location">
    <subcellularLocation>
        <location evidence="1">Periplasm</location>
    </subcellularLocation>
</comment>
<reference evidence="5 6" key="1">
    <citation type="submission" date="2018-09" db="EMBL/GenBank/DDBJ databases">
        <title>Complete genome sequence of Euzebya sp. DY32-46 isolated from seawater of Pacific Ocean.</title>
        <authorList>
            <person name="Xu L."/>
            <person name="Wu Y.-H."/>
            <person name="Xu X.-W."/>
        </authorList>
    </citation>
    <scope>NUCLEOTIDE SEQUENCE [LARGE SCALE GENOMIC DNA]</scope>
    <source>
        <strain evidence="5 6">DY32-46</strain>
    </source>
</reference>
<dbReference type="PANTHER" id="PTHR30024">
    <property type="entry name" value="ALIPHATIC SULFONATES-BINDING PROTEIN-RELATED"/>
    <property type="match status" value="1"/>
</dbReference>
<evidence type="ECO:0000313" key="6">
    <source>
        <dbReference type="Proteomes" id="UP000264006"/>
    </source>
</evidence>
<dbReference type="Proteomes" id="UP000264006">
    <property type="component" value="Chromosome"/>
</dbReference>
<accession>A0A346XWN4</accession>
<dbReference type="Pfam" id="PF09084">
    <property type="entry name" value="NMT1"/>
    <property type="match status" value="1"/>
</dbReference>
<gene>
    <name evidence="5" type="ORF">DVS28_a1946</name>
</gene>
<dbReference type="AlphaFoldDB" id="A0A346XWN4"/>
<proteinExistence type="inferred from homology"/>
<dbReference type="InterPro" id="IPR015168">
    <property type="entry name" value="SsuA/THI5"/>
</dbReference>
<dbReference type="PANTHER" id="PTHR30024:SF47">
    <property type="entry name" value="TAURINE-BINDING PERIPLASMIC PROTEIN"/>
    <property type="match status" value="1"/>
</dbReference>
<evidence type="ECO:0000259" key="4">
    <source>
        <dbReference type="Pfam" id="PF09084"/>
    </source>
</evidence>
<organism evidence="5 6">
    <name type="scientific">Euzebya pacifica</name>
    <dbReference type="NCBI Taxonomy" id="1608957"/>
    <lineage>
        <taxon>Bacteria</taxon>
        <taxon>Bacillati</taxon>
        <taxon>Actinomycetota</taxon>
        <taxon>Nitriliruptoria</taxon>
        <taxon>Euzebyales</taxon>
    </lineage>
</organism>
<keyword evidence="3" id="KW-0732">Signal</keyword>